<dbReference type="EMBL" id="LSMT01000006">
    <property type="protein sequence ID" value="PFX34184.1"/>
    <property type="molecule type" value="Genomic_DNA"/>
</dbReference>
<dbReference type="Pfam" id="PF00307">
    <property type="entry name" value="CH"/>
    <property type="match status" value="1"/>
</dbReference>
<dbReference type="PROSITE" id="PS50021">
    <property type="entry name" value="CH"/>
    <property type="match status" value="1"/>
</dbReference>
<organism evidence="3 4">
    <name type="scientific">Stylophora pistillata</name>
    <name type="common">Smooth cauliflower coral</name>
    <dbReference type="NCBI Taxonomy" id="50429"/>
    <lineage>
        <taxon>Eukaryota</taxon>
        <taxon>Metazoa</taxon>
        <taxon>Cnidaria</taxon>
        <taxon>Anthozoa</taxon>
        <taxon>Hexacorallia</taxon>
        <taxon>Scleractinia</taxon>
        <taxon>Astrocoeniina</taxon>
        <taxon>Pocilloporidae</taxon>
        <taxon>Stylophora</taxon>
    </lineage>
</organism>
<proteinExistence type="predicted"/>
<dbReference type="SUPFAM" id="SSF48371">
    <property type="entry name" value="ARM repeat"/>
    <property type="match status" value="1"/>
</dbReference>
<keyword evidence="4" id="KW-1185">Reference proteome</keyword>
<gene>
    <name evidence="3" type="primary">Armc2</name>
    <name evidence="3" type="ORF">AWC38_SpisGene959</name>
</gene>
<dbReference type="InterPro" id="IPR036872">
    <property type="entry name" value="CH_dom_sf"/>
</dbReference>
<dbReference type="SMART" id="SM00033">
    <property type="entry name" value="CH"/>
    <property type="match status" value="1"/>
</dbReference>
<evidence type="ECO:0000256" key="1">
    <source>
        <dbReference type="SAM" id="MobiDB-lite"/>
    </source>
</evidence>
<dbReference type="PROSITE" id="PS50096">
    <property type="entry name" value="IQ"/>
    <property type="match status" value="1"/>
</dbReference>
<dbReference type="SUPFAM" id="SSF47576">
    <property type="entry name" value="Calponin-homology domain, CH-domain"/>
    <property type="match status" value="1"/>
</dbReference>
<dbReference type="Gene3D" id="1.10.418.10">
    <property type="entry name" value="Calponin-like domain"/>
    <property type="match status" value="1"/>
</dbReference>
<comment type="caution">
    <text evidence="3">The sequence shown here is derived from an EMBL/GenBank/DDBJ whole genome shotgun (WGS) entry which is preliminary data.</text>
</comment>
<feature type="compositionally biased region" description="Polar residues" evidence="1">
    <location>
        <begin position="24"/>
        <end position="41"/>
    </location>
</feature>
<feature type="domain" description="Calponin-homology (CH)" evidence="2">
    <location>
        <begin position="1672"/>
        <end position="1789"/>
    </location>
</feature>
<dbReference type="InterPro" id="IPR011989">
    <property type="entry name" value="ARM-like"/>
</dbReference>
<dbReference type="SMART" id="SM00185">
    <property type="entry name" value="ARM"/>
    <property type="match status" value="5"/>
</dbReference>
<feature type="region of interest" description="Disordered" evidence="1">
    <location>
        <begin position="1"/>
        <end position="279"/>
    </location>
</feature>
<name>A0A2B4SU27_STYPI</name>
<dbReference type="OrthoDB" id="247006at2759"/>
<protein>
    <submittedName>
        <fullName evidence="3">Armadillo repeat-containing protein 2</fullName>
    </submittedName>
</protein>
<evidence type="ECO:0000313" key="3">
    <source>
        <dbReference type="EMBL" id="PFX34184.1"/>
    </source>
</evidence>
<dbReference type="Proteomes" id="UP000225706">
    <property type="component" value="Unassembled WGS sequence"/>
</dbReference>
<dbReference type="CDD" id="cd23767">
    <property type="entry name" value="IQCD"/>
    <property type="match status" value="1"/>
</dbReference>
<dbReference type="Gene3D" id="1.25.10.10">
    <property type="entry name" value="Leucine-rich Repeat Variant"/>
    <property type="match status" value="2"/>
</dbReference>
<dbReference type="GO" id="GO:0044782">
    <property type="term" value="P:cilium organization"/>
    <property type="evidence" value="ECO:0007669"/>
    <property type="project" value="TreeGrafter"/>
</dbReference>
<dbReference type="InterPro" id="IPR038905">
    <property type="entry name" value="ARMC2"/>
</dbReference>
<sequence length="1794" mass="200260">MDPPPAQKSRRGEKTSSRPFYATDGQTSAKIISEARSSIRSLDTKRPFTPVESSRTLFRGSAPKPNEGRPPSAFSLGSYQSEGESSRPPSGRRLTPIDDALRLPGAPVPSPPSGVPIGKSRRPLRSSLSGPGEDLNAEKLSQKLHKAALGQGKDARTELSPSPPKRGSFSGTPPIMGEPLRRTSSEILPIPPTVSKDLVGSRRVRSGPKERSSPVVDPVNRVKSGPLERGDPAGVGNERADAQSCSSSDLRKKSAERSGSGDKRRKKSQADDDKPKDELVSYYEENVKPLLMQMEERFAEKNVKELCQDCLKLWNALEKKGLIGKAGGSFSARRRGEILRTVFKFLDLSDPRLLLRLGRLILAMKVTGNNLTNVCMVVYKVAKTEKNDQLFLEEDILKSLVDTVKCCEIGSHHDALVYTAGAIKHLSSNNPIVQKELVSLDGIEGLAQILDTISKDVLMTMKGNSQFASLLVQITGALRNLADVIGARELFVSTCVVRNLAIVLGPYSFDSEVVWNVSRALSKLTLYTECCSELVDSITWLAALSKILSDYEKKQELVVRVCFILGNLTSKSEKVRKAIFFDEAFMAVLLSVMQSYFNLELEFGVCAKLISDVNQVLKNGPAVEEKRLNGENKGPNKNEEVLIKQNVDVKDAHVSEELVLNTVSTLNNLSFYNSAESVVQQRQVEITEMLLSLLMPDNMDAMVEATRVFGNFSRTKEVRTLLAEQKVDEIMIALLDAGERETVFTACGVLINLMIDENIKPKLKEEDGIKKLVDVLRDFGKHDWQLSSMVCQILWNYSDKITSSSETFGDQEALELIDILTQYLDEDIALDSSELDAVESNLPDMLREMWESQFVPVGQHLLHRVKSHHTDLVPLESPKLQVLSSDSDVATNTRSMGPLRLENSLIQHIAGSVSREVKFALGTKAERWEIIQGGTDEEDVKIAASIEIQRIWRGYFTRCKLFGILHPNASVKSTALGSRFVQSPSRLSDVRTITPMDPHTTTQPSGIFKKMQSSKATDPNWRGHGDIRRWSVYNSKWKVIIIGYLLRKHTKNVSGVLSPLGQTKCGYDQARLDFEEANKYIFHLLHSKDSPLSKFSSLNALFKFNTAGKTAIVTLPAQDLQLLQEWQRQYCGGVWQRSVRDLSKYDAATLLSFASAEETNPAEVGCNRMHFEGEQTVEENQPLVSVEVDSSLPVLFKKGEFLAVKPGFEVNAPSQVSKANYHIVMTESDVPDNPNEMAIDVMWLSPTETIDEEFGCFVAVGLEMVLKKGILFPLAGNDINANVAGDSNQSDIVYISDLCYWCILNWINKRNPTAFAIAEVTEAELEDDNLGLEQILDSEFDGVDGGLEANAVLHPPEGIAEIRSHRERGRNQIPTNALPITKKKYKEYCENTVAQQGPLCQLMSYTEFCATLIQKWWRSISLGPLVPRPPPPTTDGGLSPTAGVQQRVSTADSEAAERKKVIDREQAARVIQRSWRKHIDIQVYRYYRDLINFKCRGDPSSMLKCINPREAELLDAAAGVHIKFRLAGEKFPPNIYYKIFTHHNIVDVCANAPRDYTKASTKRLAANYVHNKEQTMEEDDRSGWYQRWENNGWRLVSDRVMKRVDQDPLVYESTLKKEIFSHSKVVRKQDLEKKRKRKKLEWMKKINTMASRPKGYGMTADLARKAAAKYDCGQEANAIEWIESVLGRNVFDGKSGPDHVQEVLKDGRVLVELANALRTADSCNSLGPEVKCNTSSMPFKQMENIGKYLEFCSKMLGVEAGDSFQTVDLYEKQNMANVITQINAVGRKVIIIMI</sequence>
<dbReference type="InterPro" id="IPR016024">
    <property type="entry name" value="ARM-type_fold"/>
</dbReference>
<dbReference type="PANTHER" id="PTHR21356:SF1">
    <property type="entry name" value="ARMADILLO REPEAT-CONTAINING PROTEIN 2"/>
    <property type="match status" value="1"/>
</dbReference>
<evidence type="ECO:0000313" key="4">
    <source>
        <dbReference type="Proteomes" id="UP000225706"/>
    </source>
</evidence>
<feature type="compositionally biased region" description="Basic and acidic residues" evidence="1">
    <location>
        <begin position="249"/>
        <end position="279"/>
    </location>
</feature>
<dbReference type="InterPro" id="IPR001715">
    <property type="entry name" value="CH_dom"/>
</dbReference>
<dbReference type="InterPro" id="IPR000225">
    <property type="entry name" value="Armadillo"/>
</dbReference>
<dbReference type="STRING" id="50429.A0A2B4SU27"/>
<accession>A0A2B4SU27</accession>
<reference evidence="4" key="1">
    <citation type="journal article" date="2017" name="bioRxiv">
        <title>Comparative analysis of the genomes of Stylophora pistillata and Acropora digitifera provides evidence for extensive differences between species of corals.</title>
        <authorList>
            <person name="Voolstra C.R."/>
            <person name="Li Y."/>
            <person name="Liew Y.J."/>
            <person name="Baumgarten S."/>
            <person name="Zoccola D."/>
            <person name="Flot J.-F."/>
            <person name="Tambutte S."/>
            <person name="Allemand D."/>
            <person name="Aranda M."/>
        </authorList>
    </citation>
    <scope>NUCLEOTIDE SEQUENCE [LARGE SCALE GENOMIC DNA]</scope>
</reference>
<evidence type="ECO:0000259" key="2">
    <source>
        <dbReference type="PROSITE" id="PS50021"/>
    </source>
</evidence>
<dbReference type="PANTHER" id="PTHR21356">
    <property type="entry name" value="ARMADILLO REPEAT CONTAINING 2"/>
    <property type="match status" value="1"/>
</dbReference>